<dbReference type="InterPro" id="IPR048574">
    <property type="entry name" value="RUBY_RBDX"/>
</dbReference>
<organism evidence="9 10">
    <name type="scientific">Thermodesulfovibrio yellowstonii</name>
    <dbReference type="NCBI Taxonomy" id="28262"/>
    <lineage>
        <taxon>Bacteria</taxon>
        <taxon>Pseudomonadati</taxon>
        <taxon>Nitrospirota</taxon>
        <taxon>Thermodesulfovibrionia</taxon>
        <taxon>Thermodesulfovibrionales</taxon>
        <taxon>Thermodesulfovibrionaceae</taxon>
        <taxon>Thermodesulfovibrio</taxon>
    </lineage>
</organism>
<dbReference type="GO" id="GO:0045892">
    <property type="term" value="P:negative regulation of DNA-templated transcription"/>
    <property type="evidence" value="ECO:0007669"/>
    <property type="project" value="TreeGrafter"/>
</dbReference>
<name>A0A9W6LLH2_9BACT</name>
<dbReference type="InterPro" id="IPR002481">
    <property type="entry name" value="FUR"/>
</dbReference>
<keyword evidence="3 7" id="KW-0862">Zinc</keyword>
<evidence type="ECO:0000256" key="2">
    <source>
        <dbReference type="ARBA" id="ARBA00022491"/>
    </source>
</evidence>
<protein>
    <submittedName>
        <fullName evidence="9">Fe2+/Zn2+ uptake regulation protein</fullName>
    </submittedName>
</protein>
<dbReference type="GO" id="GO:0008270">
    <property type="term" value="F:zinc ion binding"/>
    <property type="evidence" value="ECO:0007669"/>
    <property type="project" value="TreeGrafter"/>
</dbReference>
<evidence type="ECO:0000313" key="10">
    <source>
        <dbReference type="Proteomes" id="UP001144297"/>
    </source>
</evidence>
<reference evidence="9" key="1">
    <citation type="submission" date="2022-12" db="EMBL/GenBank/DDBJ databases">
        <title>Reference genome sequencing for broad-spectrum identification of bacterial and archaeal isolates by mass spectrometry.</title>
        <authorList>
            <person name="Sekiguchi Y."/>
            <person name="Tourlousse D.M."/>
        </authorList>
    </citation>
    <scope>NUCLEOTIDE SEQUENCE</scope>
    <source>
        <strain evidence="9">TSL-P1</strain>
    </source>
</reference>
<dbReference type="InterPro" id="IPR036390">
    <property type="entry name" value="WH_DNA-bd_sf"/>
</dbReference>
<dbReference type="Gene3D" id="1.10.10.10">
    <property type="entry name" value="Winged helix-like DNA-binding domain superfamily/Winged helix DNA-binding domain"/>
    <property type="match status" value="1"/>
</dbReference>
<dbReference type="SUPFAM" id="SSF57802">
    <property type="entry name" value="Rubredoxin-like"/>
    <property type="match status" value="1"/>
</dbReference>
<keyword evidence="6" id="KW-0804">Transcription</keyword>
<keyword evidence="2" id="KW-0678">Repressor</keyword>
<dbReference type="Proteomes" id="UP001144297">
    <property type="component" value="Unassembled WGS sequence"/>
</dbReference>
<dbReference type="PANTHER" id="PTHR33202:SF8">
    <property type="entry name" value="PEROXIDE-RESPONSIVE REPRESSOR PERR"/>
    <property type="match status" value="1"/>
</dbReference>
<dbReference type="GO" id="GO:0000976">
    <property type="term" value="F:transcription cis-regulatory region binding"/>
    <property type="evidence" value="ECO:0007669"/>
    <property type="project" value="TreeGrafter"/>
</dbReference>
<dbReference type="AlphaFoldDB" id="A0A9W6LLH2"/>
<dbReference type="CDD" id="cd07153">
    <property type="entry name" value="Fur_like"/>
    <property type="match status" value="1"/>
</dbReference>
<feature type="binding site" evidence="7">
    <location>
        <position position="81"/>
    </location>
    <ligand>
        <name>Zn(2+)</name>
        <dbReference type="ChEBI" id="CHEBI:29105"/>
    </ligand>
</feature>
<dbReference type="InterPro" id="IPR043135">
    <property type="entry name" value="Fur_C"/>
</dbReference>
<dbReference type="Pfam" id="PF01475">
    <property type="entry name" value="FUR"/>
    <property type="match status" value="1"/>
</dbReference>
<dbReference type="PANTHER" id="PTHR33202">
    <property type="entry name" value="ZINC UPTAKE REGULATION PROTEIN"/>
    <property type="match status" value="1"/>
</dbReference>
<dbReference type="Pfam" id="PF21349">
    <property type="entry name" value="RUBY_RBDX"/>
    <property type="match status" value="1"/>
</dbReference>
<proteinExistence type="inferred from homology"/>
<evidence type="ECO:0000259" key="8">
    <source>
        <dbReference type="Pfam" id="PF21349"/>
    </source>
</evidence>
<keyword evidence="4" id="KW-0805">Transcription regulation</keyword>
<evidence type="ECO:0000256" key="3">
    <source>
        <dbReference type="ARBA" id="ARBA00022833"/>
    </source>
</evidence>
<dbReference type="Gene3D" id="2.20.28.10">
    <property type="match status" value="1"/>
</dbReference>
<dbReference type="GO" id="GO:1900376">
    <property type="term" value="P:regulation of secondary metabolite biosynthetic process"/>
    <property type="evidence" value="ECO:0007669"/>
    <property type="project" value="TreeGrafter"/>
</dbReference>
<evidence type="ECO:0000313" key="9">
    <source>
        <dbReference type="EMBL" id="GLI54348.1"/>
    </source>
</evidence>
<sequence>MKIKWTPQRLAILKYLDGNKEHPSAEDIYAALSKDFPTMSVATVYNVLEFLKKTGKVKEIHIDPEKIRFDPDITTHHHAICVKCKKVFDIFSDIKLPELSTYIPDFQILDARLKIYVLCPQCKNKEDLRLGFKEYKCTNCGAIRTAKHKPQKCPSCGSRGSLKEFKH</sequence>
<dbReference type="EMBL" id="BSDX01000001">
    <property type="protein sequence ID" value="GLI54348.1"/>
    <property type="molecule type" value="Genomic_DNA"/>
</dbReference>
<feature type="binding site" evidence="7">
    <location>
        <position position="119"/>
    </location>
    <ligand>
        <name>Zn(2+)</name>
        <dbReference type="ChEBI" id="CHEBI:29105"/>
    </ligand>
</feature>
<comment type="similarity">
    <text evidence="1">Belongs to the Fur family.</text>
</comment>
<keyword evidence="10" id="KW-1185">Reference proteome</keyword>
<evidence type="ECO:0000256" key="1">
    <source>
        <dbReference type="ARBA" id="ARBA00007957"/>
    </source>
</evidence>
<evidence type="ECO:0000256" key="4">
    <source>
        <dbReference type="ARBA" id="ARBA00023015"/>
    </source>
</evidence>
<dbReference type="SUPFAM" id="SSF46785">
    <property type="entry name" value="Winged helix' DNA-binding domain"/>
    <property type="match status" value="1"/>
</dbReference>
<dbReference type="Gene3D" id="3.30.1490.190">
    <property type="match status" value="1"/>
</dbReference>
<feature type="binding site" evidence="7">
    <location>
        <position position="122"/>
    </location>
    <ligand>
        <name>Zn(2+)</name>
        <dbReference type="ChEBI" id="CHEBI:29105"/>
    </ligand>
</feature>
<evidence type="ECO:0000256" key="5">
    <source>
        <dbReference type="ARBA" id="ARBA00023125"/>
    </source>
</evidence>
<keyword evidence="7" id="KW-0479">Metal-binding</keyword>
<comment type="caution">
    <text evidence="9">The sequence shown here is derived from an EMBL/GenBank/DDBJ whole genome shotgun (WGS) entry which is preliminary data.</text>
</comment>
<dbReference type="InterPro" id="IPR036388">
    <property type="entry name" value="WH-like_DNA-bd_sf"/>
</dbReference>
<evidence type="ECO:0000256" key="7">
    <source>
        <dbReference type="PIRSR" id="PIRSR602481-1"/>
    </source>
</evidence>
<feature type="binding site" evidence="7">
    <location>
        <position position="84"/>
    </location>
    <ligand>
        <name>Zn(2+)</name>
        <dbReference type="ChEBI" id="CHEBI:29105"/>
    </ligand>
</feature>
<gene>
    <name evidence="9" type="ORF">TISLANDTSLP1_20410</name>
</gene>
<accession>A0A9W6LLH2</accession>
<evidence type="ECO:0000256" key="6">
    <source>
        <dbReference type="ARBA" id="ARBA00023163"/>
    </source>
</evidence>
<dbReference type="GO" id="GO:0003700">
    <property type="term" value="F:DNA-binding transcription factor activity"/>
    <property type="evidence" value="ECO:0007669"/>
    <property type="project" value="InterPro"/>
</dbReference>
<comment type="cofactor">
    <cofactor evidence="7">
        <name>Zn(2+)</name>
        <dbReference type="ChEBI" id="CHEBI:29105"/>
    </cofactor>
    <text evidence="7">Binds 1 zinc ion per subunit.</text>
</comment>
<keyword evidence="5" id="KW-0238">DNA-binding</keyword>
<feature type="domain" description="Rubrerythrin rubredoxin-like" evidence="8">
    <location>
        <begin position="135"/>
        <end position="157"/>
    </location>
</feature>